<name>A0ACC2U7X5_9FUNG</name>
<reference evidence="1" key="1">
    <citation type="submission" date="2022-04" db="EMBL/GenBank/DDBJ databases">
        <title>Genome of the entomopathogenic fungus Entomophthora muscae.</title>
        <authorList>
            <person name="Elya C."/>
            <person name="Lovett B.R."/>
            <person name="Lee E."/>
            <person name="Macias A.M."/>
            <person name="Hajek A.E."/>
            <person name="De Bivort B.L."/>
            <person name="Kasson M.T."/>
            <person name="De Fine Licht H.H."/>
            <person name="Stajich J.E."/>
        </authorList>
    </citation>
    <scope>NUCLEOTIDE SEQUENCE</scope>
    <source>
        <strain evidence="1">Berkeley</strain>
    </source>
</reference>
<evidence type="ECO:0000313" key="2">
    <source>
        <dbReference type="Proteomes" id="UP001165960"/>
    </source>
</evidence>
<protein>
    <submittedName>
        <fullName evidence="1">Uncharacterized protein</fullName>
    </submittedName>
</protein>
<comment type="caution">
    <text evidence="1">The sequence shown here is derived from an EMBL/GenBank/DDBJ whole genome shotgun (WGS) entry which is preliminary data.</text>
</comment>
<sequence length="91" mass="10061">MRLQLKGKKDVVRIGRISPLENQAQEQGQNPDPDCLWTASLEDQGAASLHIFVIDPLQAEAQDKSQRKNTNMELRVVVPKEGILDLPSGGE</sequence>
<organism evidence="1 2">
    <name type="scientific">Entomophthora muscae</name>
    <dbReference type="NCBI Taxonomy" id="34485"/>
    <lineage>
        <taxon>Eukaryota</taxon>
        <taxon>Fungi</taxon>
        <taxon>Fungi incertae sedis</taxon>
        <taxon>Zoopagomycota</taxon>
        <taxon>Entomophthoromycotina</taxon>
        <taxon>Entomophthoromycetes</taxon>
        <taxon>Entomophthorales</taxon>
        <taxon>Entomophthoraceae</taxon>
        <taxon>Entomophthora</taxon>
    </lineage>
</organism>
<proteinExistence type="predicted"/>
<accession>A0ACC2U7X5</accession>
<dbReference type="Proteomes" id="UP001165960">
    <property type="component" value="Unassembled WGS sequence"/>
</dbReference>
<gene>
    <name evidence="1" type="ORF">DSO57_1001822</name>
</gene>
<dbReference type="EMBL" id="QTSX02001424">
    <property type="protein sequence ID" value="KAJ9082756.1"/>
    <property type="molecule type" value="Genomic_DNA"/>
</dbReference>
<keyword evidence="2" id="KW-1185">Reference proteome</keyword>
<evidence type="ECO:0000313" key="1">
    <source>
        <dbReference type="EMBL" id="KAJ9082756.1"/>
    </source>
</evidence>